<accession>A0A345SV81</accession>
<proteinExistence type="predicted"/>
<name>A0A345SV81_9ACTN</name>
<feature type="region of interest" description="Disordered" evidence="1">
    <location>
        <begin position="387"/>
        <end position="408"/>
    </location>
</feature>
<reference evidence="3" key="1">
    <citation type="submission" date="2018-07" db="EMBL/GenBank/DDBJ databases">
        <title>Streptacidiphilus bronchialis DSM 106435 chromosome.</title>
        <authorList>
            <person name="Batra D."/>
            <person name="Gulvik C.A."/>
        </authorList>
    </citation>
    <scope>NUCLEOTIDE SEQUENCE [LARGE SCALE GENOMIC DNA]</scope>
    <source>
        <strain evidence="3">DSM 106435</strain>
    </source>
</reference>
<dbReference type="AlphaFoldDB" id="A0A345SV81"/>
<dbReference type="KEGG" id="stri:C7M71_009460"/>
<feature type="compositionally biased region" description="Low complexity" evidence="1">
    <location>
        <begin position="387"/>
        <end position="397"/>
    </location>
</feature>
<feature type="compositionally biased region" description="Pro residues" evidence="1">
    <location>
        <begin position="49"/>
        <end position="64"/>
    </location>
</feature>
<evidence type="ECO:0000256" key="1">
    <source>
        <dbReference type="SAM" id="MobiDB-lite"/>
    </source>
</evidence>
<organism evidence="2 3">
    <name type="scientific">Peterkaempfera bronchialis</name>
    <dbReference type="NCBI Taxonomy" id="2126346"/>
    <lineage>
        <taxon>Bacteria</taxon>
        <taxon>Bacillati</taxon>
        <taxon>Actinomycetota</taxon>
        <taxon>Actinomycetes</taxon>
        <taxon>Kitasatosporales</taxon>
        <taxon>Streptomycetaceae</taxon>
        <taxon>Peterkaempfera</taxon>
    </lineage>
</organism>
<feature type="region of interest" description="Disordered" evidence="1">
    <location>
        <begin position="42"/>
        <end position="72"/>
    </location>
</feature>
<gene>
    <name evidence="2" type="ORF">C7M71_009460</name>
</gene>
<sequence>MTYQTPSDQADSPATRYRMVVTSGHGHTDTAALADQRLRGWLKREGYDEPPPAPATVPDQPGPPEATRYRIADRTSLDLDTGRLRGGSGRYLRCRVREPAPHGTRQTTLTVATPPGGPTWVRLEAEHLPSGPSVRTSGRVPVPDLARSLLPLLDAADGPGAVRDHPTVIGPREVDRVIDELCDPERRLPIVVASIPANLDRDSWLADTVEPVLANLTGLAVLYVLDHSARPAFNQALEYHPVYGGAVRTYLPGLDPAARGDGVHHPVMSRHLIEENPRRAAAILAREPRRLAADTPLPDVLADVPPLRVLPLPQPSPATAAALADETAQEQQAGVDELQHIRLQLRCAERLERTLLAEADEQYDALRHARAQVRVLTRRLVAAAGPAAADPATVATDAQDDEDGTPASFSDLVSRLGEFPALVFTGEAKEAMALDEQNAGSGWARLAWDGLLALQDYADAAVQGRAGGDFKQWCEHTPPGCHPFPPRKAVRGESHTVSTNAKWKKERMLPVPQTVDPSGRAFMGAHLRIGGGGTAPRLHYLDDCSGTGRIYIGYIGLHLTNTRTN</sequence>
<dbReference type="RefSeq" id="WP_111493642.1">
    <property type="nucleotide sequence ID" value="NZ_CP031264.1"/>
</dbReference>
<evidence type="ECO:0000313" key="3">
    <source>
        <dbReference type="Proteomes" id="UP000249340"/>
    </source>
</evidence>
<dbReference type="OrthoDB" id="3246562at2"/>
<protein>
    <submittedName>
        <fullName evidence="2">Uncharacterized protein</fullName>
    </submittedName>
</protein>
<dbReference type="EMBL" id="CP031264">
    <property type="protein sequence ID" value="AXI77636.1"/>
    <property type="molecule type" value="Genomic_DNA"/>
</dbReference>
<evidence type="ECO:0000313" key="2">
    <source>
        <dbReference type="EMBL" id="AXI77636.1"/>
    </source>
</evidence>
<keyword evidence="3" id="KW-1185">Reference proteome</keyword>
<dbReference type="Proteomes" id="UP000249340">
    <property type="component" value="Chromosome"/>
</dbReference>